<dbReference type="Pfam" id="PF07859">
    <property type="entry name" value="Abhydrolase_3"/>
    <property type="match status" value="1"/>
</dbReference>
<evidence type="ECO:0000313" key="4">
    <source>
        <dbReference type="Proteomes" id="UP001601288"/>
    </source>
</evidence>
<dbReference type="InterPro" id="IPR050300">
    <property type="entry name" value="GDXG_lipolytic_enzyme"/>
</dbReference>
<protein>
    <submittedName>
        <fullName evidence="3">Alpha/beta hydrolase</fullName>
    </submittedName>
</protein>
<dbReference type="InterPro" id="IPR013094">
    <property type="entry name" value="AB_hydrolase_3"/>
</dbReference>
<dbReference type="RefSeq" id="WP_358289133.1">
    <property type="nucleotide sequence ID" value="NZ_JBEYGJ010000037.1"/>
</dbReference>
<feature type="domain" description="Alpha/beta hydrolase fold-3" evidence="2">
    <location>
        <begin position="79"/>
        <end position="285"/>
    </location>
</feature>
<dbReference type="PANTHER" id="PTHR48081:SF8">
    <property type="entry name" value="ALPHA_BETA HYDROLASE FOLD-3 DOMAIN-CONTAINING PROTEIN-RELATED"/>
    <property type="match status" value="1"/>
</dbReference>
<accession>A0ABW6LNQ8</accession>
<sequence length="331" mass="35242">MPIDPALVPFLPFPSLPENIDFPAWRAQEEANGEALVSQIAEPGPDVAEHRVETIPVEGGTIELGIFRPVSAGVLPLHMYVHGGGWVAGSGLSLSTAIIGRERAVGAQCVVITVNYRKAPEHQFPVPLQDCQAALEWAIQHAEQLGIDTNTITLGGGSAGANLAAALTLKLRDEHGPAIALQLLEVPALDLTLSLPSHSDPELGTKYALHRQDVDRLIPLYLGEDGDPTHPYASPLLADSLAGLPPAYIMSAEFDLLRDDGQAYADKLNEAAVPAQFSLQRGHIHPSPAFTKILPAARAWREEALDVLSAAHGGNLRLPLRSEAGTATSTW</sequence>
<dbReference type="Gene3D" id="3.40.50.1820">
    <property type="entry name" value="alpha/beta hydrolase"/>
    <property type="match status" value="1"/>
</dbReference>
<name>A0ABW6LNQ8_9ACTN</name>
<keyword evidence="4" id="KW-1185">Reference proteome</keyword>
<dbReference type="PANTHER" id="PTHR48081">
    <property type="entry name" value="AB HYDROLASE SUPERFAMILY PROTEIN C4A8.06C"/>
    <property type="match status" value="1"/>
</dbReference>
<gene>
    <name evidence="3" type="ORF">ACFYM3_36790</name>
</gene>
<reference evidence="3 4" key="1">
    <citation type="submission" date="2024-10" db="EMBL/GenBank/DDBJ databases">
        <title>The Natural Products Discovery Center: Release of the First 8490 Sequenced Strains for Exploring Actinobacteria Biosynthetic Diversity.</title>
        <authorList>
            <person name="Kalkreuter E."/>
            <person name="Kautsar S.A."/>
            <person name="Yang D."/>
            <person name="Bader C.D."/>
            <person name="Teijaro C.N."/>
            <person name="Fluegel L."/>
            <person name="Davis C.M."/>
            <person name="Simpson J.R."/>
            <person name="Lauterbach L."/>
            <person name="Steele A.D."/>
            <person name="Gui C."/>
            <person name="Meng S."/>
            <person name="Li G."/>
            <person name="Viehrig K."/>
            <person name="Ye F."/>
            <person name="Su P."/>
            <person name="Kiefer A.F."/>
            <person name="Nichols A."/>
            <person name="Cepeda A.J."/>
            <person name="Yan W."/>
            <person name="Fan B."/>
            <person name="Jiang Y."/>
            <person name="Adhikari A."/>
            <person name="Zheng C.-J."/>
            <person name="Schuster L."/>
            <person name="Cowan T.M."/>
            <person name="Smanski M.J."/>
            <person name="Chevrette M.G."/>
            <person name="De Carvalho L.P.S."/>
            <person name="Shen B."/>
        </authorList>
    </citation>
    <scope>NUCLEOTIDE SEQUENCE [LARGE SCALE GENOMIC DNA]</scope>
    <source>
        <strain evidence="3 4">NPDC007066</strain>
    </source>
</reference>
<evidence type="ECO:0000259" key="2">
    <source>
        <dbReference type="Pfam" id="PF07859"/>
    </source>
</evidence>
<evidence type="ECO:0000256" key="1">
    <source>
        <dbReference type="ARBA" id="ARBA00022801"/>
    </source>
</evidence>
<organism evidence="3 4">
    <name type="scientific">Streptomyces massasporeus</name>
    <dbReference type="NCBI Taxonomy" id="67324"/>
    <lineage>
        <taxon>Bacteria</taxon>
        <taxon>Bacillati</taxon>
        <taxon>Actinomycetota</taxon>
        <taxon>Actinomycetes</taxon>
        <taxon>Kitasatosporales</taxon>
        <taxon>Streptomycetaceae</taxon>
        <taxon>Streptomyces</taxon>
    </lineage>
</organism>
<dbReference type="SUPFAM" id="SSF53474">
    <property type="entry name" value="alpha/beta-Hydrolases"/>
    <property type="match status" value="1"/>
</dbReference>
<dbReference type="EMBL" id="JBIAFP010000030">
    <property type="protein sequence ID" value="MFE9230043.1"/>
    <property type="molecule type" value="Genomic_DNA"/>
</dbReference>
<keyword evidence="1 3" id="KW-0378">Hydrolase</keyword>
<evidence type="ECO:0000313" key="3">
    <source>
        <dbReference type="EMBL" id="MFE9230043.1"/>
    </source>
</evidence>
<dbReference type="InterPro" id="IPR029058">
    <property type="entry name" value="AB_hydrolase_fold"/>
</dbReference>
<dbReference type="GO" id="GO:0016787">
    <property type="term" value="F:hydrolase activity"/>
    <property type="evidence" value="ECO:0007669"/>
    <property type="project" value="UniProtKB-KW"/>
</dbReference>
<comment type="caution">
    <text evidence="3">The sequence shown here is derived from an EMBL/GenBank/DDBJ whole genome shotgun (WGS) entry which is preliminary data.</text>
</comment>
<proteinExistence type="predicted"/>
<dbReference type="Proteomes" id="UP001601288">
    <property type="component" value="Unassembled WGS sequence"/>
</dbReference>